<dbReference type="GO" id="GO:0015074">
    <property type="term" value="P:DNA integration"/>
    <property type="evidence" value="ECO:0007669"/>
    <property type="project" value="InterPro"/>
</dbReference>
<dbReference type="SUPFAM" id="SSF53098">
    <property type="entry name" value="Ribonuclease H-like"/>
    <property type="match status" value="1"/>
</dbReference>
<dbReference type="InterPro" id="IPR001584">
    <property type="entry name" value="Integrase_cat-core"/>
</dbReference>
<dbReference type="GeneID" id="119730301"/>
<dbReference type="EnsemblMetazoa" id="XM_038203127.1">
    <property type="protein sequence ID" value="XP_038059055.1"/>
    <property type="gene ID" value="LOC119730301"/>
</dbReference>
<dbReference type="Proteomes" id="UP000887568">
    <property type="component" value="Unplaced"/>
</dbReference>
<dbReference type="PROSITE" id="PS50994">
    <property type="entry name" value="INTEGRASE"/>
    <property type="match status" value="1"/>
</dbReference>
<feature type="domain" description="Integrase catalytic" evidence="1">
    <location>
        <begin position="36"/>
        <end position="115"/>
    </location>
</feature>
<reference evidence="2" key="1">
    <citation type="submission" date="2022-11" db="UniProtKB">
        <authorList>
            <consortium name="EnsemblMetazoa"/>
        </authorList>
    </citation>
    <scope>IDENTIFICATION</scope>
</reference>
<dbReference type="InterPro" id="IPR050951">
    <property type="entry name" value="Retrovirus_Pol_polyprotein"/>
</dbReference>
<dbReference type="AlphaFoldDB" id="A0A914A5P7"/>
<evidence type="ECO:0000259" key="1">
    <source>
        <dbReference type="PROSITE" id="PS50994"/>
    </source>
</evidence>
<accession>A0A914A5P7</accession>
<name>A0A914A5P7_PATMI</name>
<dbReference type="Gene3D" id="3.30.420.10">
    <property type="entry name" value="Ribonuclease H-like superfamily/Ribonuclease H"/>
    <property type="match status" value="1"/>
</dbReference>
<dbReference type="PANTHER" id="PTHR37984">
    <property type="entry name" value="PROTEIN CBG26694"/>
    <property type="match status" value="1"/>
</dbReference>
<keyword evidence="3" id="KW-1185">Reference proteome</keyword>
<dbReference type="GO" id="GO:0003676">
    <property type="term" value="F:nucleic acid binding"/>
    <property type="evidence" value="ECO:0007669"/>
    <property type="project" value="InterPro"/>
</dbReference>
<dbReference type="PANTHER" id="PTHR37984:SF8">
    <property type="entry name" value="CCHC-TYPE DOMAIN-CONTAINING PROTEIN"/>
    <property type="match status" value="1"/>
</dbReference>
<evidence type="ECO:0000313" key="3">
    <source>
        <dbReference type="Proteomes" id="UP000887568"/>
    </source>
</evidence>
<dbReference type="OrthoDB" id="8065885at2759"/>
<dbReference type="InterPro" id="IPR036397">
    <property type="entry name" value="RNaseH_sf"/>
</dbReference>
<protein>
    <recommendedName>
        <fullName evidence="1">Integrase catalytic domain-containing protein</fullName>
    </recommendedName>
</protein>
<proteinExistence type="predicted"/>
<evidence type="ECO:0000313" key="2">
    <source>
        <dbReference type="EnsemblMetazoa" id="XP_038059055.1"/>
    </source>
</evidence>
<sequence length="115" mass="13018">MYWPRMHTELVEAVQRCAICQESQAALPKEPLTHLVPKTPSQLVASDCFEVNGQNYCVLVDLYSDNIDVCALEDMISKSLIKELKPVFATYGIPHTLITENEPNYLSRKLPPVQK</sequence>
<dbReference type="RefSeq" id="XP_038059055.1">
    <property type="nucleotide sequence ID" value="XM_038203127.1"/>
</dbReference>
<dbReference type="InterPro" id="IPR012337">
    <property type="entry name" value="RNaseH-like_sf"/>
</dbReference>
<organism evidence="2 3">
    <name type="scientific">Patiria miniata</name>
    <name type="common">Bat star</name>
    <name type="synonym">Asterina miniata</name>
    <dbReference type="NCBI Taxonomy" id="46514"/>
    <lineage>
        <taxon>Eukaryota</taxon>
        <taxon>Metazoa</taxon>
        <taxon>Echinodermata</taxon>
        <taxon>Eleutherozoa</taxon>
        <taxon>Asterozoa</taxon>
        <taxon>Asteroidea</taxon>
        <taxon>Valvatacea</taxon>
        <taxon>Valvatida</taxon>
        <taxon>Asterinidae</taxon>
        <taxon>Patiria</taxon>
    </lineage>
</organism>